<dbReference type="SUPFAM" id="SSF51306">
    <property type="entry name" value="LexA/Signal peptidase"/>
    <property type="match status" value="1"/>
</dbReference>
<evidence type="ECO:0000256" key="2">
    <source>
        <dbReference type="ARBA" id="ARBA00022801"/>
    </source>
</evidence>
<proteinExistence type="predicted"/>
<dbReference type="OrthoDB" id="308440at2759"/>
<dbReference type="GO" id="GO:0010027">
    <property type="term" value="P:thylakoid membrane organization"/>
    <property type="evidence" value="ECO:0007669"/>
    <property type="project" value="TreeGrafter"/>
</dbReference>
<dbReference type="NCBIfam" id="TIGR02227">
    <property type="entry name" value="sigpep_I_bact"/>
    <property type="match status" value="1"/>
</dbReference>
<dbReference type="GO" id="GO:0009535">
    <property type="term" value="C:chloroplast thylakoid membrane"/>
    <property type="evidence" value="ECO:0007669"/>
    <property type="project" value="TreeGrafter"/>
</dbReference>
<dbReference type="InterPro" id="IPR036286">
    <property type="entry name" value="LexA/Signal_pep-like_sf"/>
</dbReference>
<dbReference type="PROSITE" id="PS00501">
    <property type="entry name" value="SPASE_I_1"/>
    <property type="match status" value="1"/>
</dbReference>
<dbReference type="GO" id="GO:0006465">
    <property type="term" value="P:signal peptide processing"/>
    <property type="evidence" value="ECO:0007669"/>
    <property type="project" value="InterPro"/>
</dbReference>
<dbReference type="GO" id="GO:0004252">
    <property type="term" value="F:serine-type endopeptidase activity"/>
    <property type="evidence" value="ECO:0007669"/>
    <property type="project" value="InterPro"/>
</dbReference>
<sequence length="385" mass="42300">MAIRYTVSFSAIVAQNLASSAGHRFTNYRCIHEFVFKPRHPHSIQNPNIDHSKSYNYTQSYTNFRNHQSDIRRSKPNVLPRSRTTSFSTLAGELLTESCSGNPIALGLVALMRSTGFGGMGLGSGSGPGLFGVMGVAPLRGAWTIPFLHGSKWLPCNEPVFSSSAMSDVDRGGTTVCSSSSSSSSNSSCNVMERMKKVENKNPPSVMEVSNEVQKRNWLSKLFKISSDDAKAVFTAVTVNLLYRSSLAEPRSIPSTSMCPTLDVGDRILAEKVSYIFREPDVSDIVIFKAPPILQVRNGKLLVNGVVQEEDFILEPLAYEMDPVIVPEGYVFVMGDNRNNSFDSHNWGPLPIKNIVGRSVFRYWPPSKVSDTLYEHVSNSAVAAS</sequence>
<dbReference type="InterPro" id="IPR000223">
    <property type="entry name" value="Pept_S26A_signal_pept_1"/>
</dbReference>
<evidence type="ECO:0000256" key="1">
    <source>
        <dbReference type="ARBA" id="ARBA00022670"/>
    </source>
</evidence>
<comment type="caution">
    <text evidence="4">The sequence shown here is derived from an EMBL/GenBank/DDBJ whole genome shotgun (WGS) entry which is preliminary data.</text>
</comment>
<dbReference type="InterPro" id="IPR019756">
    <property type="entry name" value="Pept_S26A_signal_pept_1_Ser-AS"/>
</dbReference>
<feature type="domain" description="Peptidase S26" evidence="3">
    <location>
        <begin position="230"/>
        <end position="364"/>
    </location>
</feature>
<organism evidence="4 5">
    <name type="scientific">Carnegiea gigantea</name>
    <dbReference type="NCBI Taxonomy" id="171969"/>
    <lineage>
        <taxon>Eukaryota</taxon>
        <taxon>Viridiplantae</taxon>
        <taxon>Streptophyta</taxon>
        <taxon>Embryophyta</taxon>
        <taxon>Tracheophyta</taxon>
        <taxon>Spermatophyta</taxon>
        <taxon>Magnoliopsida</taxon>
        <taxon>eudicotyledons</taxon>
        <taxon>Gunneridae</taxon>
        <taxon>Pentapetalae</taxon>
        <taxon>Caryophyllales</taxon>
        <taxon>Cactineae</taxon>
        <taxon>Cactaceae</taxon>
        <taxon>Cactoideae</taxon>
        <taxon>Echinocereeae</taxon>
        <taxon>Carnegiea</taxon>
    </lineage>
</organism>
<dbReference type="AlphaFoldDB" id="A0A9Q1KCD5"/>
<keyword evidence="2" id="KW-0378">Hydrolase</keyword>
<dbReference type="EMBL" id="JAKOGI010000195">
    <property type="protein sequence ID" value="KAJ8440267.1"/>
    <property type="molecule type" value="Genomic_DNA"/>
</dbReference>
<gene>
    <name evidence="4" type="ORF">Cgig2_001602</name>
</gene>
<evidence type="ECO:0000259" key="3">
    <source>
        <dbReference type="Pfam" id="PF10502"/>
    </source>
</evidence>
<dbReference type="PANTHER" id="PTHR43390">
    <property type="entry name" value="SIGNAL PEPTIDASE I"/>
    <property type="match status" value="1"/>
</dbReference>
<dbReference type="PANTHER" id="PTHR43390:SF2">
    <property type="entry name" value="THYLAKOIDAL PROCESSING PEPTIDASE 2, CHLOROPLASTIC-RELATED"/>
    <property type="match status" value="1"/>
</dbReference>
<dbReference type="Pfam" id="PF10502">
    <property type="entry name" value="Peptidase_S26"/>
    <property type="match status" value="1"/>
</dbReference>
<protein>
    <recommendedName>
        <fullName evidence="3">Peptidase S26 domain-containing protein</fullName>
    </recommendedName>
</protein>
<keyword evidence="1" id="KW-0645">Protease</keyword>
<evidence type="ECO:0000313" key="5">
    <source>
        <dbReference type="Proteomes" id="UP001153076"/>
    </source>
</evidence>
<reference evidence="4" key="1">
    <citation type="submission" date="2022-04" db="EMBL/GenBank/DDBJ databases">
        <title>Carnegiea gigantea Genome sequencing and assembly v2.</title>
        <authorList>
            <person name="Copetti D."/>
            <person name="Sanderson M.J."/>
            <person name="Burquez A."/>
            <person name="Wojciechowski M.F."/>
        </authorList>
    </citation>
    <scope>NUCLEOTIDE SEQUENCE</scope>
    <source>
        <strain evidence="4">SGP5-SGP5p</strain>
        <tissue evidence="4">Aerial part</tissue>
    </source>
</reference>
<dbReference type="Gene3D" id="2.10.109.10">
    <property type="entry name" value="Umud Fragment, subunit A"/>
    <property type="match status" value="1"/>
</dbReference>
<dbReference type="Proteomes" id="UP001153076">
    <property type="component" value="Unassembled WGS sequence"/>
</dbReference>
<keyword evidence="5" id="KW-1185">Reference proteome</keyword>
<dbReference type="PROSITE" id="PS00761">
    <property type="entry name" value="SPASE_I_3"/>
    <property type="match status" value="1"/>
</dbReference>
<accession>A0A9Q1KCD5</accession>
<dbReference type="FunFam" id="2.10.109.10:FF:000007">
    <property type="entry name" value="Chloroplast thylakoidal processing peptidase"/>
    <property type="match status" value="1"/>
</dbReference>
<dbReference type="PRINTS" id="PR00727">
    <property type="entry name" value="LEADERPTASE"/>
</dbReference>
<dbReference type="InterPro" id="IPR019533">
    <property type="entry name" value="Peptidase_S26"/>
</dbReference>
<evidence type="ECO:0000313" key="4">
    <source>
        <dbReference type="EMBL" id="KAJ8440267.1"/>
    </source>
</evidence>
<dbReference type="CDD" id="cd06530">
    <property type="entry name" value="S26_SPase_I"/>
    <property type="match status" value="1"/>
</dbReference>
<dbReference type="InterPro" id="IPR019758">
    <property type="entry name" value="Pept_S26A_signal_pept_1_CS"/>
</dbReference>
<name>A0A9Q1KCD5_9CARY</name>